<organism evidence="1 2">
    <name type="scientific">Actinoplanes friuliensis DSM 7358</name>
    <dbReference type="NCBI Taxonomy" id="1246995"/>
    <lineage>
        <taxon>Bacteria</taxon>
        <taxon>Bacillati</taxon>
        <taxon>Actinomycetota</taxon>
        <taxon>Actinomycetes</taxon>
        <taxon>Micromonosporales</taxon>
        <taxon>Micromonosporaceae</taxon>
        <taxon>Actinoplanes</taxon>
    </lineage>
</organism>
<protein>
    <submittedName>
        <fullName evidence="1">Uncharacterized protein</fullName>
    </submittedName>
</protein>
<dbReference type="KEGG" id="afs:AFR_11155"/>
<proteinExistence type="predicted"/>
<dbReference type="Proteomes" id="UP000017746">
    <property type="component" value="Chromosome"/>
</dbReference>
<evidence type="ECO:0000313" key="1">
    <source>
        <dbReference type="EMBL" id="AGZ40520.1"/>
    </source>
</evidence>
<reference evidence="1 2" key="1">
    <citation type="journal article" date="2014" name="J. Biotechnol.">
        <title>Complete genome sequence of the actinobacterium Actinoplanes friuliensis HAG 010964, producer of the lipopeptide antibiotic friulimycin.</title>
        <authorList>
            <person name="Ruckert C."/>
            <person name="Szczepanowski R."/>
            <person name="Albersmeier A."/>
            <person name="Goesmann A."/>
            <person name="Fischer N."/>
            <person name="Steinkamper A."/>
            <person name="Puhler A."/>
            <person name="Biener R."/>
            <person name="Schwartz D."/>
            <person name="Kalinowski J."/>
        </authorList>
    </citation>
    <scope>NUCLEOTIDE SEQUENCE [LARGE SCALE GENOMIC DNA]</scope>
    <source>
        <strain evidence="1 2">DSM 7358</strain>
    </source>
</reference>
<sequence>MVRFQVVQVRAVQAWAARGRVALHPAPVAWAHQAQVLQALVVQARAGRVRPVGDRARWGPARAVR</sequence>
<evidence type="ECO:0000313" key="2">
    <source>
        <dbReference type="Proteomes" id="UP000017746"/>
    </source>
</evidence>
<keyword evidence="2" id="KW-1185">Reference proteome</keyword>
<dbReference type="AlphaFoldDB" id="U5VXQ8"/>
<dbReference type="HOGENOM" id="CLU_2839797_0_0_11"/>
<name>U5VXQ8_9ACTN</name>
<dbReference type="EMBL" id="CP006272">
    <property type="protein sequence ID" value="AGZ40520.1"/>
    <property type="molecule type" value="Genomic_DNA"/>
</dbReference>
<accession>U5VXQ8</accession>
<gene>
    <name evidence="1" type="ORF">AFR_11155</name>
</gene>